<dbReference type="InterPro" id="IPR016195">
    <property type="entry name" value="Pol/histidinol_Pase-like"/>
</dbReference>
<accession>X1P158</accession>
<dbReference type="GO" id="GO:0005829">
    <property type="term" value="C:cytosol"/>
    <property type="evidence" value="ECO:0007669"/>
    <property type="project" value="TreeGrafter"/>
</dbReference>
<feature type="domain" description="Polymerase/histidinol phosphatase N-terminal" evidence="1">
    <location>
        <begin position="5"/>
        <end position="81"/>
    </location>
</feature>
<dbReference type="Pfam" id="PF02811">
    <property type="entry name" value="PHP"/>
    <property type="match status" value="1"/>
</dbReference>
<proteinExistence type="predicted"/>
<dbReference type="Gene3D" id="3.20.20.140">
    <property type="entry name" value="Metal-dependent hydrolases"/>
    <property type="match status" value="1"/>
</dbReference>
<dbReference type="GO" id="GO:0008270">
    <property type="term" value="F:zinc ion binding"/>
    <property type="evidence" value="ECO:0007669"/>
    <property type="project" value="TreeGrafter"/>
</dbReference>
<protein>
    <recommendedName>
        <fullName evidence="1">Polymerase/histidinol phosphatase N-terminal domain-containing protein</fullName>
    </recommendedName>
</protein>
<dbReference type="InterPro" id="IPR050243">
    <property type="entry name" value="PHP_phosphatase"/>
</dbReference>
<comment type="caution">
    <text evidence="2">The sequence shown here is derived from an EMBL/GenBank/DDBJ whole genome shotgun (WGS) entry which is preliminary data.</text>
</comment>
<dbReference type="PANTHER" id="PTHR36928:SF1">
    <property type="entry name" value="PHOSPHATASE YCDX-RELATED"/>
    <property type="match status" value="1"/>
</dbReference>
<reference evidence="2" key="1">
    <citation type="journal article" date="2014" name="Front. Microbiol.">
        <title>High frequency of phylogenetically diverse reductive dehalogenase-homologous genes in deep subseafloor sedimentary metagenomes.</title>
        <authorList>
            <person name="Kawai M."/>
            <person name="Futagami T."/>
            <person name="Toyoda A."/>
            <person name="Takaki Y."/>
            <person name="Nishi S."/>
            <person name="Hori S."/>
            <person name="Arai W."/>
            <person name="Tsubouchi T."/>
            <person name="Morono Y."/>
            <person name="Uchiyama I."/>
            <person name="Ito T."/>
            <person name="Fujiyama A."/>
            <person name="Inagaki F."/>
            <person name="Takami H."/>
        </authorList>
    </citation>
    <scope>NUCLEOTIDE SEQUENCE</scope>
    <source>
        <strain evidence="2">Expedition CK06-06</strain>
    </source>
</reference>
<sequence>MPAKFDFHVHTMYSDGVGTAAAMAEAAEARGLEAVALTDHGPELSVGTPRGKLTPMLQDIRLAQEDAGIPVLAGIEANVVDEGGTIDV</sequence>
<name>X1P158_9ZZZZ</name>
<dbReference type="InterPro" id="IPR003141">
    <property type="entry name" value="Pol/His_phosphatase_N"/>
</dbReference>
<feature type="non-terminal residue" evidence="2">
    <location>
        <position position="88"/>
    </location>
</feature>
<organism evidence="2">
    <name type="scientific">marine sediment metagenome</name>
    <dbReference type="NCBI Taxonomy" id="412755"/>
    <lineage>
        <taxon>unclassified sequences</taxon>
        <taxon>metagenomes</taxon>
        <taxon>ecological metagenomes</taxon>
    </lineage>
</organism>
<dbReference type="PANTHER" id="PTHR36928">
    <property type="entry name" value="PHOSPHATASE YCDX-RELATED"/>
    <property type="match status" value="1"/>
</dbReference>
<dbReference type="SMART" id="SM00481">
    <property type="entry name" value="POLIIIAc"/>
    <property type="match status" value="1"/>
</dbReference>
<dbReference type="SUPFAM" id="SSF89550">
    <property type="entry name" value="PHP domain-like"/>
    <property type="match status" value="1"/>
</dbReference>
<evidence type="ECO:0000259" key="1">
    <source>
        <dbReference type="SMART" id="SM00481"/>
    </source>
</evidence>
<evidence type="ECO:0000313" key="2">
    <source>
        <dbReference type="EMBL" id="GAI49613.1"/>
    </source>
</evidence>
<dbReference type="InterPro" id="IPR004013">
    <property type="entry name" value="PHP_dom"/>
</dbReference>
<dbReference type="EMBL" id="BARV01033374">
    <property type="protein sequence ID" value="GAI49613.1"/>
    <property type="molecule type" value="Genomic_DNA"/>
</dbReference>
<gene>
    <name evidence="2" type="ORF">S06H3_52466</name>
</gene>
<dbReference type="AlphaFoldDB" id="X1P158"/>
<dbReference type="GO" id="GO:0042578">
    <property type="term" value="F:phosphoric ester hydrolase activity"/>
    <property type="evidence" value="ECO:0007669"/>
    <property type="project" value="TreeGrafter"/>
</dbReference>